<dbReference type="InterPro" id="IPR036396">
    <property type="entry name" value="Cyt_P450_sf"/>
</dbReference>
<keyword evidence="11 14" id="KW-0503">Monooxygenase</keyword>
<dbReference type="GO" id="GO:0005789">
    <property type="term" value="C:endoplasmic reticulum membrane"/>
    <property type="evidence" value="ECO:0007669"/>
    <property type="project" value="UniProtKB-SubCell"/>
</dbReference>
<evidence type="ECO:0000313" key="17">
    <source>
        <dbReference type="Proteomes" id="UP000094527"/>
    </source>
</evidence>
<dbReference type="AlphaFoldDB" id="A0A1D2MLR9"/>
<evidence type="ECO:0000256" key="9">
    <source>
        <dbReference type="ARBA" id="ARBA00023002"/>
    </source>
</evidence>
<keyword evidence="12 15" id="KW-0472">Membrane</keyword>
<keyword evidence="5 13" id="KW-0349">Heme</keyword>
<evidence type="ECO:0000256" key="1">
    <source>
        <dbReference type="ARBA" id="ARBA00001971"/>
    </source>
</evidence>
<evidence type="ECO:0000256" key="2">
    <source>
        <dbReference type="ARBA" id="ARBA00004174"/>
    </source>
</evidence>
<sequence>MWLALISVVVIGFLAYKLLSSSSKNFFKEHGIREIDTSKAVSQLDIFLGRKGLALADDYAYKTMGSDKFCGISEMGHNLIIIKDMELMKKILIKDFDHFVDRRDFFSDAEISFKKMLPSLKGDEWKGVRSSVSPTFSSGKIRRMMDCFNNVGIEWVNNFKEKAKASPDGSATIEAMSSVNQYTIDVIASAVFGMQSGTIKNPQSPFATMAARMSEPTKWQLMKFTFFLQFPKLASKVMKIRIIDEEARTFFEGILEQGLKARMSGSTTKRNDFLQLLVEAKKGELKAEGNDELNSFEKDAQIQGSESGEKKQWLTDQIMNSQSLVFFIAGFSTTSNAIIFAAYALAIHQDVQDRLRKEVSKIAKPDGSFDYDDLSTLVYMEMVLCEVLRKFPAAARLERKCVKDYKDSESGLFVPQGTTVGIPAYSIHCDPKYYENPDKFDPEHFSPEKKAERSPYAYMPFGIGPRNCIGMRFALVETKAALAHLVNSFRIEPTKKTPIPAQGKWVGFGLLPPKGLELKLTPLTK</sequence>
<evidence type="ECO:0000256" key="13">
    <source>
        <dbReference type="PIRSR" id="PIRSR602401-1"/>
    </source>
</evidence>
<feature type="binding site" description="axial binding residue" evidence="13">
    <location>
        <position position="468"/>
    </location>
    <ligand>
        <name>heme</name>
        <dbReference type="ChEBI" id="CHEBI:30413"/>
    </ligand>
    <ligandPart>
        <name>Fe</name>
        <dbReference type="ChEBI" id="CHEBI:18248"/>
    </ligandPart>
</feature>
<evidence type="ECO:0000256" key="6">
    <source>
        <dbReference type="ARBA" id="ARBA00022723"/>
    </source>
</evidence>
<dbReference type="Pfam" id="PF00067">
    <property type="entry name" value="p450"/>
    <property type="match status" value="1"/>
</dbReference>
<dbReference type="InterPro" id="IPR001128">
    <property type="entry name" value="Cyt_P450"/>
</dbReference>
<dbReference type="PRINTS" id="PR00463">
    <property type="entry name" value="EP450I"/>
</dbReference>
<keyword evidence="17" id="KW-1185">Reference proteome</keyword>
<name>A0A1D2MLR9_ORCCI</name>
<accession>A0A1D2MLR9</accession>
<dbReference type="PANTHER" id="PTHR24292:SF54">
    <property type="entry name" value="CYP9F3-RELATED"/>
    <property type="match status" value="1"/>
</dbReference>
<dbReference type="InterPro" id="IPR002401">
    <property type="entry name" value="Cyt_P450_E_grp-I"/>
</dbReference>
<evidence type="ECO:0000256" key="12">
    <source>
        <dbReference type="ARBA" id="ARBA00023136"/>
    </source>
</evidence>
<reference evidence="16 17" key="1">
    <citation type="journal article" date="2016" name="Genome Biol. Evol.">
        <title>Gene Family Evolution Reflects Adaptation to Soil Environmental Stressors in the Genome of the Collembolan Orchesella cincta.</title>
        <authorList>
            <person name="Faddeeva-Vakhrusheva A."/>
            <person name="Derks M.F."/>
            <person name="Anvar S.Y."/>
            <person name="Agamennone V."/>
            <person name="Suring W."/>
            <person name="Smit S."/>
            <person name="van Straalen N.M."/>
            <person name="Roelofs D."/>
        </authorList>
    </citation>
    <scope>NUCLEOTIDE SEQUENCE [LARGE SCALE GENOMIC DNA]</scope>
    <source>
        <tissue evidence="16">Mixed pool</tissue>
    </source>
</reference>
<dbReference type="GO" id="GO:0020037">
    <property type="term" value="F:heme binding"/>
    <property type="evidence" value="ECO:0007669"/>
    <property type="project" value="InterPro"/>
</dbReference>
<keyword evidence="15" id="KW-1133">Transmembrane helix</keyword>
<evidence type="ECO:0000256" key="14">
    <source>
        <dbReference type="RuleBase" id="RU000461"/>
    </source>
</evidence>
<dbReference type="FunFam" id="1.10.630.10:FF:000042">
    <property type="entry name" value="Cytochrome P450"/>
    <property type="match status" value="1"/>
</dbReference>
<keyword evidence="7" id="KW-0256">Endoplasmic reticulum</keyword>
<dbReference type="InterPro" id="IPR050476">
    <property type="entry name" value="Insect_CytP450_Detox"/>
</dbReference>
<keyword evidence="8" id="KW-0492">Microsome</keyword>
<keyword evidence="10 13" id="KW-0408">Iron</keyword>
<dbReference type="Proteomes" id="UP000094527">
    <property type="component" value="Unassembled WGS sequence"/>
</dbReference>
<organism evidence="16 17">
    <name type="scientific">Orchesella cincta</name>
    <name type="common">Springtail</name>
    <name type="synonym">Podura cincta</name>
    <dbReference type="NCBI Taxonomy" id="48709"/>
    <lineage>
        <taxon>Eukaryota</taxon>
        <taxon>Metazoa</taxon>
        <taxon>Ecdysozoa</taxon>
        <taxon>Arthropoda</taxon>
        <taxon>Hexapoda</taxon>
        <taxon>Collembola</taxon>
        <taxon>Entomobryomorpha</taxon>
        <taxon>Entomobryoidea</taxon>
        <taxon>Orchesellidae</taxon>
        <taxon>Orchesellinae</taxon>
        <taxon>Orchesella</taxon>
    </lineage>
</organism>
<dbReference type="EMBL" id="LJIJ01000905">
    <property type="protein sequence ID" value="ODM93831.1"/>
    <property type="molecule type" value="Genomic_DNA"/>
</dbReference>
<dbReference type="PROSITE" id="PS00086">
    <property type="entry name" value="CYTOCHROME_P450"/>
    <property type="match status" value="1"/>
</dbReference>
<evidence type="ECO:0000256" key="10">
    <source>
        <dbReference type="ARBA" id="ARBA00023004"/>
    </source>
</evidence>
<dbReference type="OMA" id="GISEMGH"/>
<evidence type="ECO:0000256" key="7">
    <source>
        <dbReference type="ARBA" id="ARBA00022824"/>
    </source>
</evidence>
<dbReference type="OrthoDB" id="2789670at2759"/>
<dbReference type="STRING" id="48709.A0A1D2MLR9"/>
<dbReference type="InterPro" id="IPR017972">
    <property type="entry name" value="Cyt_P450_CS"/>
</dbReference>
<gene>
    <name evidence="16" type="ORF">Ocin01_12850</name>
</gene>
<evidence type="ECO:0000256" key="11">
    <source>
        <dbReference type="ARBA" id="ARBA00023033"/>
    </source>
</evidence>
<evidence type="ECO:0000256" key="8">
    <source>
        <dbReference type="ARBA" id="ARBA00022848"/>
    </source>
</evidence>
<keyword evidence="15" id="KW-0812">Transmembrane</keyword>
<evidence type="ECO:0000256" key="4">
    <source>
        <dbReference type="ARBA" id="ARBA00010617"/>
    </source>
</evidence>
<evidence type="ECO:0000256" key="15">
    <source>
        <dbReference type="SAM" id="Phobius"/>
    </source>
</evidence>
<dbReference type="PRINTS" id="PR00385">
    <property type="entry name" value="P450"/>
</dbReference>
<evidence type="ECO:0000256" key="3">
    <source>
        <dbReference type="ARBA" id="ARBA00004406"/>
    </source>
</evidence>
<dbReference type="CDD" id="cd11056">
    <property type="entry name" value="CYP6-like"/>
    <property type="match status" value="1"/>
</dbReference>
<comment type="subcellular location">
    <subcellularLocation>
        <location evidence="3">Endoplasmic reticulum membrane</location>
        <topology evidence="3">Peripheral membrane protein</topology>
    </subcellularLocation>
    <subcellularLocation>
        <location evidence="2">Microsome membrane</location>
        <topology evidence="2">Peripheral membrane protein</topology>
    </subcellularLocation>
</comment>
<dbReference type="GO" id="GO:0004497">
    <property type="term" value="F:monooxygenase activity"/>
    <property type="evidence" value="ECO:0007669"/>
    <property type="project" value="UniProtKB-KW"/>
</dbReference>
<keyword evidence="9 14" id="KW-0560">Oxidoreductase</keyword>
<comment type="similarity">
    <text evidence="4 14">Belongs to the cytochrome P450 family.</text>
</comment>
<protein>
    <submittedName>
        <fullName evidence="16">Cytochrome P450 9e2</fullName>
    </submittedName>
</protein>
<dbReference type="GO" id="GO:0016705">
    <property type="term" value="F:oxidoreductase activity, acting on paired donors, with incorporation or reduction of molecular oxygen"/>
    <property type="evidence" value="ECO:0007669"/>
    <property type="project" value="InterPro"/>
</dbReference>
<comment type="caution">
    <text evidence="16">The sequence shown here is derived from an EMBL/GenBank/DDBJ whole genome shotgun (WGS) entry which is preliminary data.</text>
</comment>
<comment type="cofactor">
    <cofactor evidence="1 13">
        <name>heme</name>
        <dbReference type="ChEBI" id="CHEBI:30413"/>
    </cofactor>
</comment>
<proteinExistence type="inferred from homology"/>
<evidence type="ECO:0000256" key="5">
    <source>
        <dbReference type="ARBA" id="ARBA00022617"/>
    </source>
</evidence>
<dbReference type="PANTHER" id="PTHR24292">
    <property type="entry name" value="CYTOCHROME P450"/>
    <property type="match status" value="1"/>
</dbReference>
<evidence type="ECO:0000313" key="16">
    <source>
        <dbReference type="EMBL" id="ODM93831.1"/>
    </source>
</evidence>
<keyword evidence="6 13" id="KW-0479">Metal-binding</keyword>
<feature type="transmembrane region" description="Helical" evidence="15">
    <location>
        <begin position="324"/>
        <end position="347"/>
    </location>
</feature>
<dbReference type="Gene3D" id="1.10.630.10">
    <property type="entry name" value="Cytochrome P450"/>
    <property type="match status" value="1"/>
</dbReference>
<dbReference type="GO" id="GO:0005506">
    <property type="term" value="F:iron ion binding"/>
    <property type="evidence" value="ECO:0007669"/>
    <property type="project" value="InterPro"/>
</dbReference>
<dbReference type="SUPFAM" id="SSF48264">
    <property type="entry name" value="Cytochrome P450"/>
    <property type="match status" value="1"/>
</dbReference>